<dbReference type="RefSeq" id="WP_128760839.1">
    <property type="nucleotide sequence ID" value="NZ_QOVI01000003.1"/>
</dbReference>
<proteinExistence type="predicted"/>
<comment type="caution">
    <text evidence="1">The sequence shown here is derived from an EMBL/GenBank/DDBJ whole genome shotgun (WGS) entry which is preliminary data.</text>
</comment>
<reference evidence="1 2" key="1">
    <citation type="submission" date="2018-07" db="EMBL/GenBank/DDBJ databases">
        <title>Leeuwenhoekiella genomics.</title>
        <authorList>
            <person name="Tahon G."/>
            <person name="Willems A."/>
        </authorList>
    </citation>
    <scope>NUCLEOTIDE SEQUENCE [LARGE SCALE GENOMIC DNA]</scope>
    <source>
        <strain evidence="1 2">R-50232</strain>
    </source>
</reference>
<gene>
    <name evidence="1" type="ORF">DSM04_103130</name>
</gene>
<evidence type="ECO:0000313" key="2">
    <source>
        <dbReference type="Proteomes" id="UP000289821"/>
    </source>
</evidence>
<name>A0A4Q0NV23_9FLAO</name>
<accession>A0A4Q0NV23</accession>
<dbReference type="Proteomes" id="UP000289821">
    <property type="component" value="Unassembled WGS sequence"/>
</dbReference>
<dbReference type="AlphaFoldDB" id="A0A4Q0NV23"/>
<protein>
    <submittedName>
        <fullName evidence="1">Uncharacterized protein</fullName>
    </submittedName>
</protein>
<sequence>MAKPTNNIGAFKGTIDGITYYTLNGKWVCRKATPPNKERINNDPRYKAVRKNNQEFGGASSYAKAIRMGLLPYVHEFKDHSFNSRLTSRCLQLVKAGRGVKGERSINACNAPEKLVGLELNENNTLSDRLRFQPKLNTNARSVLVDFSGLKKEHIVAPEHATHFELLMIRYNLMPFTYDRKQQQYTSELDPEALEVLRMPTLPIAIDNIPQPIEYNLTFYSMYQYSWAYLEAPNPMFSMKTVAKKTAHTVWLGIRFGQENNGVLEAFPAHNAMQCLAIY</sequence>
<evidence type="ECO:0000313" key="1">
    <source>
        <dbReference type="EMBL" id="RXG15242.1"/>
    </source>
</evidence>
<dbReference type="EMBL" id="QOVI01000003">
    <property type="protein sequence ID" value="RXG15242.1"/>
    <property type="molecule type" value="Genomic_DNA"/>
</dbReference>
<keyword evidence="2" id="KW-1185">Reference proteome</keyword>
<organism evidence="1 2">
    <name type="scientific">Leeuwenhoekiella aestuarii</name>
    <dbReference type="NCBI Taxonomy" id="2249426"/>
    <lineage>
        <taxon>Bacteria</taxon>
        <taxon>Pseudomonadati</taxon>
        <taxon>Bacteroidota</taxon>
        <taxon>Flavobacteriia</taxon>
        <taxon>Flavobacteriales</taxon>
        <taxon>Flavobacteriaceae</taxon>
        <taxon>Leeuwenhoekiella</taxon>
    </lineage>
</organism>